<accession>A0A0F9N848</accession>
<proteinExistence type="predicted"/>
<reference evidence="1" key="1">
    <citation type="journal article" date="2015" name="Nature">
        <title>Complex archaea that bridge the gap between prokaryotes and eukaryotes.</title>
        <authorList>
            <person name="Spang A."/>
            <person name="Saw J.H."/>
            <person name="Jorgensen S.L."/>
            <person name="Zaremba-Niedzwiedzka K."/>
            <person name="Martijn J."/>
            <person name="Lind A.E."/>
            <person name="van Eijk R."/>
            <person name="Schleper C."/>
            <person name="Guy L."/>
            <person name="Ettema T.J."/>
        </authorList>
    </citation>
    <scope>NUCLEOTIDE SEQUENCE</scope>
</reference>
<comment type="caution">
    <text evidence="1">The sequence shown here is derived from an EMBL/GenBank/DDBJ whole genome shotgun (WGS) entry which is preliminary data.</text>
</comment>
<evidence type="ECO:0000313" key="1">
    <source>
        <dbReference type="EMBL" id="KKN14079.1"/>
    </source>
</evidence>
<sequence length="78" mass="9437">MSELKLKRNFAILIWLSCVFKDLKERNLKIKDLPTYFCSLFRVVFCRMKYIGINTKWATDWYWVVGSKNLEFKFEGSE</sequence>
<dbReference type="AlphaFoldDB" id="A0A0F9N848"/>
<dbReference type="EMBL" id="LAZR01003854">
    <property type="protein sequence ID" value="KKN14079.1"/>
    <property type="molecule type" value="Genomic_DNA"/>
</dbReference>
<organism evidence="1">
    <name type="scientific">marine sediment metagenome</name>
    <dbReference type="NCBI Taxonomy" id="412755"/>
    <lineage>
        <taxon>unclassified sequences</taxon>
        <taxon>metagenomes</taxon>
        <taxon>ecological metagenomes</taxon>
    </lineage>
</organism>
<name>A0A0F9N848_9ZZZZ</name>
<protein>
    <submittedName>
        <fullName evidence="1">Uncharacterized protein</fullName>
    </submittedName>
</protein>
<gene>
    <name evidence="1" type="ORF">LCGC14_0999740</name>
</gene>